<evidence type="ECO:0000313" key="6">
    <source>
        <dbReference type="EMBL" id="HER96026.1"/>
    </source>
</evidence>
<name>A0A7V2B0G2_RHOMR</name>
<evidence type="ECO:0000256" key="2">
    <source>
        <dbReference type="ARBA" id="ARBA00008787"/>
    </source>
</evidence>
<dbReference type="GO" id="GO:0071973">
    <property type="term" value="P:bacterial-type flagellum-dependent cell motility"/>
    <property type="evidence" value="ECO:0007669"/>
    <property type="project" value="TreeGrafter"/>
</dbReference>
<dbReference type="InterPro" id="IPR036584">
    <property type="entry name" value="FliS_sf"/>
</dbReference>
<dbReference type="Pfam" id="PF02561">
    <property type="entry name" value="FliS"/>
    <property type="match status" value="1"/>
</dbReference>
<protein>
    <submittedName>
        <fullName evidence="6">Flagellar protein FliS</fullName>
    </submittedName>
</protein>
<comment type="similarity">
    <text evidence="2">Belongs to the FliS family.</text>
</comment>
<proteinExistence type="inferred from homology"/>
<gene>
    <name evidence="6" type="ORF">ENO59_05860</name>
</gene>
<dbReference type="SUPFAM" id="SSF101116">
    <property type="entry name" value="Flagellar export chaperone FliS"/>
    <property type="match status" value="1"/>
</dbReference>
<reference evidence="6" key="1">
    <citation type="journal article" date="2020" name="mSystems">
        <title>Genome- and Community-Level Interaction Insights into Carbon Utilization and Element Cycling Functions of Hydrothermarchaeota in Hydrothermal Sediment.</title>
        <authorList>
            <person name="Zhou Z."/>
            <person name="Liu Y."/>
            <person name="Xu W."/>
            <person name="Pan J."/>
            <person name="Luo Z.H."/>
            <person name="Li M."/>
        </authorList>
    </citation>
    <scope>NUCLEOTIDE SEQUENCE [LARGE SCALE GENOMIC DNA]</scope>
    <source>
        <strain evidence="6">SpSt-143</strain>
    </source>
</reference>
<dbReference type="GO" id="GO:0005829">
    <property type="term" value="C:cytosol"/>
    <property type="evidence" value="ECO:0007669"/>
    <property type="project" value="UniProtKB-SubCell"/>
</dbReference>
<accession>A0A7V2B0G2</accession>
<dbReference type="PANTHER" id="PTHR34773">
    <property type="entry name" value="FLAGELLAR SECRETION CHAPERONE FLIS"/>
    <property type="match status" value="1"/>
</dbReference>
<keyword evidence="6" id="KW-0969">Cilium</keyword>
<keyword evidence="3" id="KW-0963">Cytoplasm</keyword>
<evidence type="ECO:0000256" key="1">
    <source>
        <dbReference type="ARBA" id="ARBA00004514"/>
    </source>
</evidence>
<keyword evidence="4" id="KW-1005">Bacterial flagellum biogenesis</keyword>
<evidence type="ECO:0000256" key="3">
    <source>
        <dbReference type="ARBA" id="ARBA00022490"/>
    </source>
</evidence>
<keyword evidence="6" id="KW-0282">Flagellum</keyword>
<comment type="subcellular location">
    <subcellularLocation>
        <location evidence="1">Cytoplasm</location>
        <location evidence="1">Cytosol</location>
    </subcellularLocation>
</comment>
<dbReference type="PANTHER" id="PTHR34773:SF1">
    <property type="entry name" value="FLAGELLAR SECRETION CHAPERONE FLIS"/>
    <property type="match status" value="1"/>
</dbReference>
<dbReference type="Gene3D" id="1.20.120.340">
    <property type="entry name" value="Flagellar protein FliS"/>
    <property type="match status" value="1"/>
</dbReference>
<keyword evidence="5" id="KW-0143">Chaperone</keyword>
<organism evidence="6">
    <name type="scientific">Rhodothermus marinus</name>
    <name type="common">Rhodothermus obamensis</name>
    <dbReference type="NCBI Taxonomy" id="29549"/>
    <lineage>
        <taxon>Bacteria</taxon>
        <taxon>Pseudomonadati</taxon>
        <taxon>Rhodothermota</taxon>
        <taxon>Rhodothermia</taxon>
        <taxon>Rhodothermales</taxon>
        <taxon>Rhodothermaceae</taxon>
        <taxon>Rhodothermus</taxon>
    </lineage>
</organism>
<dbReference type="EMBL" id="DSGB01000004">
    <property type="protein sequence ID" value="HER96026.1"/>
    <property type="molecule type" value="Genomic_DNA"/>
</dbReference>
<evidence type="ECO:0000256" key="4">
    <source>
        <dbReference type="ARBA" id="ARBA00022795"/>
    </source>
</evidence>
<dbReference type="InterPro" id="IPR003713">
    <property type="entry name" value="FliS"/>
</dbReference>
<comment type="caution">
    <text evidence="6">The sequence shown here is derived from an EMBL/GenBank/DDBJ whole genome shotgun (WGS) entry which is preliminary data.</text>
</comment>
<keyword evidence="6" id="KW-0966">Cell projection</keyword>
<dbReference type="AlphaFoldDB" id="A0A7V2B0G2"/>
<evidence type="ECO:0000256" key="5">
    <source>
        <dbReference type="ARBA" id="ARBA00023186"/>
    </source>
</evidence>
<sequence>MNVMYRMRQYQEQAVLSASPEQLVLKLYDLGIAACKRNDRPKVRAVLVELMSALNFEAGGELAERLHALYEFCLRESAIGDIGVVQRILEGLREAWNEGVVMARAA</sequence>
<dbReference type="GO" id="GO:0044780">
    <property type="term" value="P:bacterial-type flagellum assembly"/>
    <property type="evidence" value="ECO:0007669"/>
    <property type="project" value="InterPro"/>
</dbReference>